<protein>
    <submittedName>
        <fullName evidence="1">Uncharacterized protein</fullName>
    </submittedName>
</protein>
<dbReference type="EMBL" id="CDNC01000005">
    <property type="protein sequence ID" value="CEM61049.1"/>
    <property type="molecule type" value="Genomic_DNA"/>
</dbReference>
<keyword evidence="2" id="KW-1185">Reference proteome</keyword>
<evidence type="ECO:0000313" key="1">
    <source>
        <dbReference type="EMBL" id="CEM61049.1"/>
    </source>
</evidence>
<reference evidence="2" key="1">
    <citation type="submission" date="2015-01" db="EMBL/GenBank/DDBJ databases">
        <authorList>
            <person name="Manzoor Shahid"/>
            <person name="Zubair Saima"/>
        </authorList>
    </citation>
    <scope>NUCLEOTIDE SEQUENCE [LARGE SCALE GENOMIC DNA]</scope>
    <source>
        <strain evidence="2">V1</strain>
    </source>
</reference>
<accession>A0A0B7GR42</accession>
<sequence length="39" mass="4742">MFYSVSFIVDIFSNVNLITNYVRRKSNYVRRKSLAVKRR</sequence>
<evidence type="ECO:0000313" key="2">
    <source>
        <dbReference type="Proteomes" id="UP000042527"/>
    </source>
</evidence>
<dbReference type="AlphaFoldDB" id="A0A0B7GR42"/>
<organism evidence="1 2">
    <name type="scientific">Treponema phagedenis</name>
    <dbReference type="NCBI Taxonomy" id="162"/>
    <lineage>
        <taxon>Bacteria</taxon>
        <taxon>Pseudomonadati</taxon>
        <taxon>Spirochaetota</taxon>
        <taxon>Spirochaetia</taxon>
        <taxon>Spirochaetales</taxon>
        <taxon>Treponemataceae</taxon>
        <taxon>Treponema</taxon>
    </lineage>
</organism>
<gene>
    <name evidence="1" type="ORF">TPHV1_130087</name>
</gene>
<dbReference type="Proteomes" id="UP000042527">
    <property type="component" value="Unassembled WGS sequence"/>
</dbReference>
<proteinExistence type="predicted"/>
<name>A0A0B7GR42_TREPH</name>